<keyword evidence="3" id="KW-1185">Reference proteome</keyword>
<feature type="region of interest" description="Disordered" evidence="1">
    <location>
        <begin position="55"/>
        <end position="107"/>
    </location>
</feature>
<sequence length="107" mass="11857">MGRRKDEKYWNKVTKDENGTLTCKRCGHRFKSGLFRIKAHVDRLQGQGVAVCPIHHPHDSLNSTSDHSQQHPLQGSTEVASAQETVDAVGSINNQNNTESTQGTYPS</sequence>
<accession>A0AAN9JC70</accession>
<dbReference type="Proteomes" id="UP001359559">
    <property type="component" value="Unassembled WGS sequence"/>
</dbReference>
<name>A0AAN9JC70_CLITE</name>
<evidence type="ECO:0008006" key="4">
    <source>
        <dbReference type="Google" id="ProtNLM"/>
    </source>
</evidence>
<evidence type="ECO:0000313" key="2">
    <source>
        <dbReference type="EMBL" id="KAK7295571.1"/>
    </source>
</evidence>
<gene>
    <name evidence="2" type="ORF">RJT34_18481</name>
</gene>
<dbReference type="AlphaFoldDB" id="A0AAN9JC70"/>
<protein>
    <recommendedName>
        <fullName evidence="4">BED-type domain-containing protein</fullName>
    </recommendedName>
</protein>
<dbReference type="EMBL" id="JAYKXN010000004">
    <property type="protein sequence ID" value="KAK7295571.1"/>
    <property type="molecule type" value="Genomic_DNA"/>
</dbReference>
<proteinExistence type="predicted"/>
<feature type="compositionally biased region" description="Polar residues" evidence="1">
    <location>
        <begin position="60"/>
        <end position="84"/>
    </location>
</feature>
<feature type="compositionally biased region" description="Polar residues" evidence="1">
    <location>
        <begin position="91"/>
        <end position="107"/>
    </location>
</feature>
<comment type="caution">
    <text evidence="2">The sequence shown here is derived from an EMBL/GenBank/DDBJ whole genome shotgun (WGS) entry which is preliminary data.</text>
</comment>
<organism evidence="2 3">
    <name type="scientific">Clitoria ternatea</name>
    <name type="common">Butterfly pea</name>
    <dbReference type="NCBI Taxonomy" id="43366"/>
    <lineage>
        <taxon>Eukaryota</taxon>
        <taxon>Viridiplantae</taxon>
        <taxon>Streptophyta</taxon>
        <taxon>Embryophyta</taxon>
        <taxon>Tracheophyta</taxon>
        <taxon>Spermatophyta</taxon>
        <taxon>Magnoliopsida</taxon>
        <taxon>eudicotyledons</taxon>
        <taxon>Gunneridae</taxon>
        <taxon>Pentapetalae</taxon>
        <taxon>rosids</taxon>
        <taxon>fabids</taxon>
        <taxon>Fabales</taxon>
        <taxon>Fabaceae</taxon>
        <taxon>Papilionoideae</taxon>
        <taxon>50 kb inversion clade</taxon>
        <taxon>NPAAA clade</taxon>
        <taxon>indigoferoid/millettioid clade</taxon>
        <taxon>Phaseoleae</taxon>
        <taxon>Clitoria</taxon>
    </lineage>
</organism>
<evidence type="ECO:0000313" key="3">
    <source>
        <dbReference type="Proteomes" id="UP001359559"/>
    </source>
</evidence>
<evidence type="ECO:0000256" key="1">
    <source>
        <dbReference type="SAM" id="MobiDB-lite"/>
    </source>
</evidence>
<reference evidence="2 3" key="1">
    <citation type="submission" date="2024-01" db="EMBL/GenBank/DDBJ databases">
        <title>The genomes of 5 underutilized Papilionoideae crops provide insights into root nodulation and disease resistance.</title>
        <authorList>
            <person name="Yuan L."/>
        </authorList>
    </citation>
    <scope>NUCLEOTIDE SEQUENCE [LARGE SCALE GENOMIC DNA]</scope>
    <source>
        <strain evidence="2">LY-2023</strain>
        <tissue evidence="2">Leaf</tissue>
    </source>
</reference>